<dbReference type="RefSeq" id="WP_018442846.1">
    <property type="nucleotide sequence ID" value="NZ_KB890195.1"/>
</dbReference>
<gene>
    <name evidence="1" type="ORF">C0Z20_30340</name>
</gene>
<organism evidence="1 2">
    <name type="scientific">Trinickia symbiotica</name>
    <dbReference type="NCBI Taxonomy" id="863227"/>
    <lineage>
        <taxon>Bacteria</taxon>
        <taxon>Pseudomonadati</taxon>
        <taxon>Pseudomonadota</taxon>
        <taxon>Betaproteobacteria</taxon>
        <taxon>Burkholderiales</taxon>
        <taxon>Burkholderiaceae</taxon>
        <taxon>Trinickia</taxon>
    </lineage>
</organism>
<proteinExistence type="predicted"/>
<accession>A0A2N7WLE7</accession>
<dbReference type="PANTHER" id="PTHR42905:SF5">
    <property type="entry name" value="CARBOXYVINYL-CARBOXYPHOSPHONATE PHOSPHORYLMUTASE, CHLOROPLASTIC"/>
    <property type="match status" value="1"/>
</dbReference>
<dbReference type="Pfam" id="PF13714">
    <property type="entry name" value="PEP_mutase"/>
    <property type="match status" value="1"/>
</dbReference>
<dbReference type="GO" id="GO:0016833">
    <property type="term" value="F:oxo-acid-lyase activity"/>
    <property type="evidence" value="ECO:0007669"/>
    <property type="project" value="UniProtKB-ARBA"/>
</dbReference>
<dbReference type="SUPFAM" id="SSF51621">
    <property type="entry name" value="Phosphoenolpyruvate/pyruvate domain"/>
    <property type="match status" value="1"/>
</dbReference>
<keyword evidence="2" id="KW-1185">Reference proteome</keyword>
<dbReference type="InterPro" id="IPR039556">
    <property type="entry name" value="ICL/PEPM"/>
</dbReference>
<dbReference type="Proteomes" id="UP000235777">
    <property type="component" value="Unassembled WGS sequence"/>
</dbReference>
<reference evidence="1 2" key="1">
    <citation type="submission" date="2018-01" db="EMBL/GenBank/DDBJ databases">
        <title>Whole genome analyses suggest that Burkholderia sensu lato contains two further novel genera in the rhizoxinica-symbiotica group Mycetohabitans gen. nov., and Trinickia gen. nov.: implications for the evolution of diazotrophy and nodulation in the Burkholderiaceae.</title>
        <authorList>
            <person name="Estrada-de los Santos P."/>
            <person name="Palmer M."/>
            <person name="Chavez-Ramirez B."/>
            <person name="Beukes C."/>
            <person name="Steenkamp E.T."/>
            <person name="Hirsch A.M."/>
            <person name="Manyaka P."/>
            <person name="Maluk M."/>
            <person name="Lafos M."/>
            <person name="Crook M."/>
            <person name="Gross E."/>
            <person name="Simon M.F."/>
            <person name="Bueno dos Reis Junior F."/>
            <person name="Poole P.S."/>
            <person name="Venter S.N."/>
            <person name="James E.K."/>
        </authorList>
    </citation>
    <scope>NUCLEOTIDE SEQUENCE [LARGE SCALE GENOMIC DNA]</scope>
    <source>
        <strain evidence="1 2">JPY 581</strain>
    </source>
</reference>
<dbReference type="PANTHER" id="PTHR42905">
    <property type="entry name" value="PHOSPHOENOLPYRUVATE CARBOXYLASE"/>
    <property type="match status" value="1"/>
</dbReference>
<dbReference type="OrthoDB" id="9771433at2"/>
<sequence>MTPLASLLAHEMPVIAPLVLGPMSAQLAQRAGFRALYLGGGSVGYDKAVTEANLNATEMAQLALDIRAACDLPLILDAAGGWGDAMHVRRTVRLAEAAGFAAIELEDQHVPKRAHHHIGIDYPVPVEVMVEKIREAVAARRSPDFLIIGRTNLARENLDEAVTRAHAYKAAGADILFVLTFDAAQLRVIGRSLPAPLMFMTATTGLAQLPMPPAELAEYGVRLIVDPVTPMLAIHRALRDCYTAMADLRPAPLHGASSERELEALKVTIDLEALLAIERRTTERPR</sequence>
<comment type="caution">
    <text evidence="1">The sequence shown here is derived from an EMBL/GenBank/DDBJ whole genome shotgun (WGS) entry which is preliminary data.</text>
</comment>
<dbReference type="CDD" id="cd00377">
    <property type="entry name" value="ICL_PEPM"/>
    <property type="match status" value="1"/>
</dbReference>
<dbReference type="STRING" id="863227.GCA_000373005_04241"/>
<dbReference type="InterPro" id="IPR015813">
    <property type="entry name" value="Pyrv/PenolPyrv_kinase-like_dom"/>
</dbReference>
<dbReference type="EMBL" id="PNYC01000035">
    <property type="protein sequence ID" value="PMS30105.1"/>
    <property type="molecule type" value="Genomic_DNA"/>
</dbReference>
<evidence type="ECO:0000313" key="1">
    <source>
        <dbReference type="EMBL" id="PMS30105.1"/>
    </source>
</evidence>
<dbReference type="AlphaFoldDB" id="A0A2N7WLE7"/>
<dbReference type="InterPro" id="IPR040442">
    <property type="entry name" value="Pyrv_kinase-like_dom_sf"/>
</dbReference>
<evidence type="ECO:0000313" key="2">
    <source>
        <dbReference type="Proteomes" id="UP000235777"/>
    </source>
</evidence>
<dbReference type="Gene3D" id="3.20.20.60">
    <property type="entry name" value="Phosphoenolpyruvate-binding domains"/>
    <property type="match status" value="1"/>
</dbReference>
<protein>
    <submittedName>
        <fullName evidence="1">Carboxyvinyl-carboxyphosphonate phosphorylmutase</fullName>
    </submittedName>
</protein>
<name>A0A2N7WLE7_9BURK</name>